<dbReference type="GO" id="GO:0005737">
    <property type="term" value="C:cytoplasm"/>
    <property type="evidence" value="ECO:0007669"/>
    <property type="project" value="TreeGrafter"/>
</dbReference>
<sequence length="187" mass="21056">MVRCFSCHTYRSDWQTDGVLFQVGNFMHAVDCAFMLGTDRRNVPIHRQLGGRQHVTNTHLPLGPMTHGSRYMDQEVTGEIHSSASGAVYYDVTVDLASYRRRHPIDRPSHPLYATHGVRLASFTNGSSHLQALAQTLTEAGFFYQGYQDRVRCFHCGCEVTVCLGDFNQGTAHAQLCPQCPFLRHSH</sequence>
<dbReference type="SMART" id="SM00238">
    <property type="entry name" value="BIR"/>
    <property type="match status" value="1"/>
</dbReference>
<keyword evidence="2" id="KW-1185">Reference proteome</keyword>
<dbReference type="Proteomes" id="UP000828390">
    <property type="component" value="Unassembled WGS sequence"/>
</dbReference>
<comment type="caution">
    <text evidence="1">The sequence shown here is derived from an EMBL/GenBank/DDBJ whole genome shotgun (WGS) entry which is preliminary data.</text>
</comment>
<dbReference type="Pfam" id="PF00653">
    <property type="entry name" value="BIR"/>
    <property type="match status" value="1"/>
</dbReference>
<evidence type="ECO:0000313" key="2">
    <source>
        <dbReference type="Proteomes" id="UP000828390"/>
    </source>
</evidence>
<dbReference type="Gene3D" id="1.10.1170.10">
    <property type="entry name" value="Inhibitor Of Apoptosis Protein (2mihbC-IAP-1), Chain A"/>
    <property type="match status" value="1"/>
</dbReference>
<name>A0A9D4ER38_DREPO</name>
<accession>A0A9D4ER38</accession>
<proteinExistence type="predicted"/>
<dbReference type="SUPFAM" id="SSF57924">
    <property type="entry name" value="Inhibitor of apoptosis (IAP) repeat"/>
    <property type="match status" value="1"/>
</dbReference>
<reference evidence="1" key="1">
    <citation type="journal article" date="2019" name="bioRxiv">
        <title>The Genome of the Zebra Mussel, Dreissena polymorpha: A Resource for Invasive Species Research.</title>
        <authorList>
            <person name="McCartney M.A."/>
            <person name="Auch B."/>
            <person name="Kono T."/>
            <person name="Mallez S."/>
            <person name="Zhang Y."/>
            <person name="Obille A."/>
            <person name="Becker A."/>
            <person name="Abrahante J.E."/>
            <person name="Garbe J."/>
            <person name="Badalamenti J.P."/>
            <person name="Herman A."/>
            <person name="Mangelson H."/>
            <person name="Liachko I."/>
            <person name="Sullivan S."/>
            <person name="Sone E.D."/>
            <person name="Koren S."/>
            <person name="Silverstein K.A.T."/>
            <person name="Beckman K.B."/>
            <person name="Gohl D.M."/>
        </authorList>
    </citation>
    <scope>NUCLEOTIDE SEQUENCE</scope>
    <source>
        <strain evidence="1">Duluth1</strain>
        <tissue evidence="1">Whole animal</tissue>
    </source>
</reference>
<gene>
    <name evidence="1" type="ORF">DPMN_162121</name>
</gene>
<dbReference type="InterPro" id="IPR001370">
    <property type="entry name" value="BIR_rpt"/>
</dbReference>
<dbReference type="AlphaFoldDB" id="A0A9D4ER38"/>
<dbReference type="GO" id="GO:0051726">
    <property type="term" value="P:regulation of cell cycle"/>
    <property type="evidence" value="ECO:0007669"/>
    <property type="project" value="TreeGrafter"/>
</dbReference>
<dbReference type="PANTHER" id="PTHR10044">
    <property type="entry name" value="INHIBITOR OF APOPTOSIS"/>
    <property type="match status" value="1"/>
</dbReference>
<dbReference type="InterPro" id="IPR050784">
    <property type="entry name" value="IAP"/>
</dbReference>
<dbReference type="EMBL" id="JAIWYP010000008">
    <property type="protein sequence ID" value="KAH3784169.1"/>
    <property type="molecule type" value="Genomic_DNA"/>
</dbReference>
<dbReference type="PANTHER" id="PTHR10044:SF139">
    <property type="entry name" value="DEATH-ASSOCIATED INHIBITOR OF APOPTOSIS 2"/>
    <property type="match status" value="1"/>
</dbReference>
<organism evidence="1 2">
    <name type="scientific">Dreissena polymorpha</name>
    <name type="common">Zebra mussel</name>
    <name type="synonym">Mytilus polymorpha</name>
    <dbReference type="NCBI Taxonomy" id="45954"/>
    <lineage>
        <taxon>Eukaryota</taxon>
        <taxon>Metazoa</taxon>
        <taxon>Spiralia</taxon>
        <taxon>Lophotrochozoa</taxon>
        <taxon>Mollusca</taxon>
        <taxon>Bivalvia</taxon>
        <taxon>Autobranchia</taxon>
        <taxon>Heteroconchia</taxon>
        <taxon>Euheterodonta</taxon>
        <taxon>Imparidentia</taxon>
        <taxon>Neoheterodontei</taxon>
        <taxon>Myida</taxon>
        <taxon>Dreissenoidea</taxon>
        <taxon>Dreissenidae</taxon>
        <taxon>Dreissena</taxon>
    </lineage>
</organism>
<dbReference type="GO" id="GO:0005634">
    <property type="term" value="C:nucleus"/>
    <property type="evidence" value="ECO:0007669"/>
    <property type="project" value="TreeGrafter"/>
</dbReference>
<reference evidence="1" key="2">
    <citation type="submission" date="2020-11" db="EMBL/GenBank/DDBJ databases">
        <authorList>
            <person name="McCartney M.A."/>
            <person name="Auch B."/>
            <person name="Kono T."/>
            <person name="Mallez S."/>
            <person name="Becker A."/>
            <person name="Gohl D.M."/>
            <person name="Silverstein K.A.T."/>
            <person name="Koren S."/>
            <person name="Bechman K.B."/>
            <person name="Herman A."/>
            <person name="Abrahante J.E."/>
            <person name="Garbe J."/>
        </authorList>
    </citation>
    <scope>NUCLEOTIDE SEQUENCE</scope>
    <source>
        <strain evidence="1">Duluth1</strain>
        <tissue evidence="1">Whole animal</tissue>
    </source>
</reference>
<dbReference type="PROSITE" id="PS50143">
    <property type="entry name" value="BIR_REPEAT_2"/>
    <property type="match status" value="1"/>
</dbReference>
<protein>
    <submittedName>
        <fullName evidence="1">Uncharacterized protein</fullName>
    </submittedName>
</protein>
<evidence type="ECO:0000313" key="1">
    <source>
        <dbReference type="EMBL" id="KAH3784169.1"/>
    </source>
</evidence>